<dbReference type="Gene3D" id="3.30.450.40">
    <property type="match status" value="1"/>
</dbReference>
<dbReference type="EMBL" id="JBHTCJ010000037">
    <property type="protein sequence ID" value="MFC7345089.1"/>
    <property type="molecule type" value="Genomic_DNA"/>
</dbReference>
<dbReference type="GO" id="GO:0003677">
    <property type="term" value="F:DNA binding"/>
    <property type="evidence" value="ECO:0007669"/>
    <property type="project" value="UniProtKB-KW"/>
</dbReference>
<accession>A0ABW2LRD1</accession>
<proteinExistence type="predicted"/>
<dbReference type="RefSeq" id="WP_380673496.1">
    <property type="nucleotide sequence ID" value="NZ_JBHTCJ010000037.1"/>
</dbReference>
<gene>
    <name evidence="1" type="ORF">ACFQRI_27075</name>
</gene>
<name>A0ABW2LRD1_9PSEU</name>
<sequence>YGAWERFVRGEDDIRGVRPEIALSWQRCRDQYRVDPLLAEAPVAVAEVDHALEHDVVFAELGFRAASVAHEVGNAGGVVTITDATGRILAEWGDRKTRDRAAQANLAPWFCWAEGATGTNGMGTALESHAPVVIRGAEHWCRAFHDWTCAGVAVRDAVTDDPVAVLNISCWRSELPGPAGAWLSNAAKRTQRTLRQRARDGSAELIAAYNHARSRPGVSLAALDPAGRVVIADDTAGVLLGVPSSTPAPDPAIRWNPRLPELVRAARYAAKQASHNPSWVGTTQIFTHLADEPTPVSMRPVFLSGNLVGTL</sequence>
<evidence type="ECO:0000313" key="1">
    <source>
        <dbReference type="EMBL" id="MFC7345089.1"/>
    </source>
</evidence>
<dbReference type="Proteomes" id="UP001596504">
    <property type="component" value="Unassembled WGS sequence"/>
</dbReference>
<dbReference type="InterPro" id="IPR029016">
    <property type="entry name" value="GAF-like_dom_sf"/>
</dbReference>
<reference evidence="2" key="1">
    <citation type="journal article" date="2019" name="Int. J. Syst. Evol. Microbiol.">
        <title>The Global Catalogue of Microorganisms (GCM) 10K type strain sequencing project: providing services to taxonomists for standard genome sequencing and annotation.</title>
        <authorList>
            <consortium name="The Broad Institute Genomics Platform"/>
            <consortium name="The Broad Institute Genome Sequencing Center for Infectious Disease"/>
            <person name="Wu L."/>
            <person name="Ma J."/>
        </authorList>
    </citation>
    <scope>NUCLEOTIDE SEQUENCE [LARGE SCALE GENOMIC DNA]</scope>
    <source>
        <strain evidence="2">WLHS5</strain>
    </source>
</reference>
<feature type="non-terminal residue" evidence="1">
    <location>
        <position position="311"/>
    </location>
</feature>
<evidence type="ECO:0000313" key="2">
    <source>
        <dbReference type="Proteomes" id="UP001596504"/>
    </source>
</evidence>
<keyword evidence="1" id="KW-0238">DNA-binding</keyword>
<comment type="caution">
    <text evidence="1">The sequence shown here is derived from an EMBL/GenBank/DDBJ whole genome shotgun (WGS) entry which is preliminary data.</text>
</comment>
<protein>
    <submittedName>
        <fullName evidence="1">DNA-binding protein</fullName>
    </submittedName>
</protein>
<organism evidence="1 2">
    <name type="scientific">Saccharopolyspora griseoalba</name>
    <dbReference type="NCBI Taxonomy" id="1431848"/>
    <lineage>
        <taxon>Bacteria</taxon>
        <taxon>Bacillati</taxon>
        <taxon>Actinomycetota</taxon>
        <taxon>Actinomycetes</taxon>
        <taxon>Pseudonocardiales</taxon>
        <taxon>Pseudonocardiaceae</taxon>
        <taxon>Saccharopolyspora</taxon>
    </lineage>
</organism>
<keyword evidence="2" id="KW-1185">Reference proteome</keyword>
<feature type="non-terminal residue" evidence="1">
    <location>
        <position position="1"/>
    </location>
</feature>